<evidence type="ECO:0000313" key="3">
    <source>
        <dbReference type="Proteomes" id="UP000596742"/>
    </source>
</evidence>
<sequence>MSEQISEMGILKQLLALTGPPVFAKENIYVNHGKVRQSSIKMSFLVYSCPDVVEIFLQKLGRMRGKKRKLHKYVLKSKLLYNEFDNNTGVPGYNICIEIQDLNMDILEPYCITVTNRLDASEYYFAKNSYGAVSNVRPSDTHDNPGHNLTHLHAANISNEVNVQSTDGNSTELNADFPNDDLPPPEVPDTNFINEGQSSEQNNQTSDDSDNELSQTVMVGNAGDGYENPYQTVLQDYQDSHKYTQITIERNINIVSDSDCEMQVLENSLTNGGGYNNFQF</sequence>
<name>A0A8B6GV31_MYTGA</name>
<feature type="compositionally biased region" description="Polar residues" evidence="1">
    <location>
        <begin position="191"/>
        <end position="211"/>
    </location>
</feature>
<keyword evidence="3" id="KW-1185">Reference proteome</keyword>
<dbReference type="EMBL" id="UYJE01009054">
    <property type="protein sequence ID" value="VDI69598.1"/>
    <property type="molecule type" value="Genomic_DNA"/>
</dbReference>
<accession>A0A8B6GV31</accession>
<proteinExistence type="predicted"/>
<comment type="caution">
    <text evidence="2">The sequence shown here is derived from an EMBL/GenBank/DDBJ whole genome shotgun (WGS) entry which is preliminary data.</text>
</comment>
<feature type="region of interest" description="Disordered" evidence="1">
    <location>
        <begin position="164"/>
        <end position="211"/>
    </location>
</feature>
<protein>
    <submittedName>
        <fullName evidence="2">Uncharacterized protein</fullName>
    </submittedName>
</protein>
<reference evidence="2" key="1">
    <citation type="submission" date="2018-11" db="EMBL/GenBank/DDBJ databases">
        <authorList>
            <person name="Alioto T."/>
            <person name="Alioto T."/>
        </authorList>
    </citation>
    <scope>NUCLEOTIDE SEQUENCE</scope>
</reference>
<dbReference type="Proteomes" id="UP000596742">
    <property type="component" value="Unassembled WGS sequence"/>
</dbReference>
<gene>
    <name evidence="2" type="ORF">MGAL_10B076013</name>
</gene>
<evidence type="ECO:0000256" key="1">
    <source>
        <dbReference type="SAM" id="MobiDB-lite"/>
    </source>
</evidence>
<dbReference type="AlphaFoldDB" id="A0A8B6GV31"/>
<evidence type="ECO:0000313" key="2">
    <source>
        <dbReference type="EMBL" id="VDI69598.1"/>
    </source>
</evidence>
<feature type="compositionally biased region" description="Polar residues" evidence="1">
    <location>
        <begin position="164"/>
        <end position="173"/>
    </location>
</feature>
<organism evidence="2 3">
    <name type="scientific">Mytilus galloprovincialis</name>
    <name type="common">Mediterranean mussel</name>
    <dbReference type="NCBI Taxonomy" id="29158"/>
    <lineage>
        <taxon>Eukaryota</taxon>
        <taxon>Metazoa</taxon>
        <taxon>Spiralia</taxon>
        <taxon>Lophotrochozoa</taxon>
        <taxon>Mollusca</taxon>
        <taxon>Bivalvia</taxon>
        <taxon>Autobranchia</taxon>
        <taxon>Pteriomorphia</taxon>
        <taxon>Mytilida</taxon>
        <taxon>Mytiloidea</taxon>
        <taxon>Mytilidae</taxon>
        <taxon>Mytilinae</taxon>
        <taxon>Mytilus</taxon>
    </lineage>
</organism>